<evidence type="ECO:0000313" key="4">
    <source>
        <dbReference type="Proteomes" id="UP000482155"/>
    </source>
</evidence>
<name>A0A6B3SLI9_9BURK</name>
<protein>
    <recommendedName>
        <fullName evidence="5">DUF4124 domain-containing protein</fullName>
    </recommendedName>
</protein>
<evidence type="ECO:0000256" key="2">
    <source>
        <dbReference type="SAM" id="SignalP"/>
    </source>
</evidence>
<comment type="caution">
    <text evidence="3">The sequence shown here is derived from an EMBL/GenBank/DDBJ whole genome shotgun (WGS) entry which is preliminary data.</text>
</comment>
<keyword evidence="4" id="KW-1185">Reference proteome</keyword>
<dbReference type="EMBL" id="JAAIVB010000037">
    <property type="protein sequence ID" value="NEX61607.1"/>
    <property type="molecule type" value="Genomic_DNA"/>
</dbReference>
<proteinExistence type="predicted"/>
<sequence length="170" mass="17998">MKRLFLHASLLGAASCAALPAISSSPALDAPGTLVYRCDNGGQIAYQNSPCRNGGGRVIESISPSPGEMASAHHRAAEDRHAAALLDRRDRPASVSLGAPDRGTRRASAKQEKCASLSRRTQLAREETAALGGQGKSSLSRREKRSAKARQLEDKARRACAADQPLAQRS</sequence>
<dbReference type="RefSeq" id="WP_163962985.1">
    <property type="nucleotide sequence ID" value="NZ_JAAIVB010000037.1"/>
</dbReference>
<evidence type="ECO:0000256" key="1">
    <source>
        <dbReference type="SAM" id="MobiDB-lite"/>
    </source>
</evidence>
<dbReference type="Proteomes" id="UP000482155">
    <property type="component" value="Unassembled WGS sequence"/>
</dbReference>
<reference evidence="3 4" key="1">
    <citation type="submission" date="2020-02" db="EMBL/GenBank/DDBJ databases">
        <authorList>
            <person name="Kim M.K."/>
        </authorList>
    </citation>
    <scope>NUCLEOTIDE SEQUENCE [LARGE SCALE GENOMIC DNA]</scope>
    <source>
        <strain evidence="3 4">17J57-3</strain>
    </source>
</reference>
<feature type="signal peptide" evidence="2">
    <location>
        <begin position="1"/>
        <end position="29"/>
    </location>
</feature>
<feature type="chain" id="PRO_5025402254" description="DUF4124 domain-containing protein" evidence="2">
    <location>
        <begin position="30"/>
        <end position="170"/>
    </location>
</feature>
<accession>A0A6B3SLI9</accession>
<evidence type="ECO:0008006" key="5">
    <source>
        <dbReference type="Google" id="ProtNLM"/>
    </source>
</evidence>
<organism evidence="3 4">
    <name type="scientific">Noviherbaspirillum galbum</name>
    <dbReference type="NCBI Taxonomy" id="2709383"/>
    <lineage>
        <taxon>Bacteria</taxon>
        <taxon>Pseudomonadati</taxon>
        <taxon>Pseudomonadota</taxon>
        <taxon>Betaproteobacteria</taxon>
        <taxon>Burkholderiales</taxon>
        <taxon>Oxalobacteraceae</taxon>
        <taxon>Noviherbaspirillum</taxon>
    </lineage>
</organism>
<gene>
    <name evidence="3" type="ORF">G3574_11005</name>
</gene>
<evidence type="ECO:0000313" key="3">
    <source>
        <dbReference type="EMBL" id="NEX61607.1"/>
    </source>
</evidence>
<dbReference type="PROSITE" id="PS51257">
    <property type="entry name" value="PROKAR_LIPOPROTEIN"/>
    <property type="match status" value="1"/>
</dbReference>
<keyword evidence="2" id="KW-0732">Signal</keyword>
<feature type="compositionally biased region" description="Basic and acidic residues" evidence="1">
    <location>
        <begin position="75"/>
        <end position="92"/>
    </location>
</feature>
<feature type="region of interest" description="Disordered" evidence="1">
    <location>
        <begin position="63"/>
        <end position="170"/>
    </location>
</feature>
<dbReference type="AlphaFoldDB" id="A0A6B3SLI9"/>